<comment type="similarity">
    <text evidence="2 13">Belongs to the CUT homeobox family.</text>
</comment>
<feature type="region of interest" description="Disordered" evidence="15">
    <location>
        <begin position="1000"/>
        <end position="1052"/>
    </location>
</feature>
<feature type="compositionally biased region" description="Acidic residues" evidence="15">
    <location>
        <begin position="1345"/>
        <end position="1360"/>
    </location>
</feature>
<feature type="compositionally biased region" description="Basic and acidic residues" evidence="15">
    <location>
        <begin position="634"/>
        <end position="649"/>
    </location>
</feature>
<feature type="compositionally biased region" description="Polar residues" evidence="15">
    <location>
        <begin position="1222"/>
        <end position="1237"/>
    </location>
</feature>
<organism evidence="18 19">
    <name type="scientific">Allacma fusca</name>
    <dbReference type="NCBI Taxonomy" id="39272"/>
    <lineage>
        <taxon>Eukaryota</taxon>
        <taxon>Metazoa</taxon>
        <taxon>Ecdysozoa</taxon>
        <taxon>Arthropoda</taxon>
        <taxon>Hexapoda</taxon>
        <taxon>Collembola</taxon>
        <taxon>Symphypleona</taxon>
        <taxon>Sminthuridae</taxon>
        <taxon>Allacma</taxon>
    </lineage>
</organism>
<keyword evidence="6 14" id="KW-0175">Coiled coil</keyword>
<dbReference type="InterPro" id="IPR017970">
    <property type="entry name" value="Homeobox_CS"/>
</dbReference>
<dbReference type="PROSITE" id="PS50071">
    <property type="entry name" value="HOMEOBOX_2"/>
    <property type="match status" value="1"/>
</dbReference>
<keyword evidence="4" id="KW-0677">Repeat</keyword>
<feature type="domain" description="CUT" evidence="17">
    <location>
        <begin position="731"/>
        <end position="818"/>
    </location>
</feature>
<keyword evidence="10 11" id="KW-0539">Nucleus</keyword>
<dbReference type="InterPro" id="IPR003350">
    <property type="entry name" value="CUT_dom"/>
</dbReference>
<evidence type="ECO:0000256" key="12">
    <source>
        <dbReference type="RuleBase" id="RU000682"/>
    </source>
</evidence>
<dbReference type="Proteomes" id="UP000708208">
    <property type="component" value="Unassembled WGS sequence"/>
</dbReference>
<feature type="compositionally biased region" description="Pro residues" evidence="15">
    <location>
        <begin position="857"/>
        <end position="869"/>
    </location>
</feature>
<gene>
    <name evidence="18" type="ORF">AFUS01_LOCUS19350</name>
</gene>
<feature type="compositionally biased region" description="Gly residues" evidence="15">
    <location>
        <begin position="1285"/>
        <end position="1300"/>
    </location>
</feature>
<dbReference type="FunFam" id="1.10.260.40:FF:000004">
    <property type="entry name" value="Cut-like homeobox 1a"/>
    <property type="match status" value="1"/>
</dbReference>
<name>A0A8J2NY33_9HEXA</name>
<feature type="region of interest" description="Disordered" evidence="15">
    <location>
        <begin position="467"/>
        <end position="522"/>
    </location>
</feature>
<evidence type="ECO:0000256" key="8">
    <source>
        <dbReference type="ARBA" id="ARBA00023155"/>
    </source>
</evidence>
<feature type="compositionally biased region" description="Polar residues" evidence="15">
    <location>
        <begin position="1022"/>
        <end position="1039"/>
    </location>
</feature>
<evidence type="ECO:0000256" key="4">
    <source>
        <dbReference type="ARBA" id="ARBA00022737"/>
    </source>
</evidence>
<feature type="region of interest" description="Disordered" evidence="15">
    <location>
        <begin position="830"/>
        <end position="907"/>
    </location>
</feature>
<dbReference type="SMART" id="SM00389">
    <property type="entry name" value="HOX"/>
    <property type="match status" value="1"/>
</dbReference>
<feature type="compositionally biased region" description="Low complexity" evidence="15">
    <location>
        <begin position="834"/>
        <end position="847"/>
    </location>
</feature>
<dbReference type="PANTHER" id="PTHR14043">
    <property type="entry name" value="CCAAT DISPLACEMENT PROTEIN-RELATED"/>
    <property type="match status" value="1"/>
</dbReference>
<protein>
    <recommendedName>
        <fullName evidence="13">Homeobox protein cut-like</fullName>
    </recommendedName>
</protein>
<feature type="region of interest" description="Disordered" evidence="15">
    <location>
        <begin position="615"/>
        <end position="649"/>
    </location>
</feature>
<dbReference type="GO" id="GO:0000977">
    <property type="term" value="F:RNA polymerase II transcription regulatory region sequence-specific DNA binding"/>
    <property type="evidence" value="ECO:0007669"/>
    <property type="project" value="TreeGrafter"/>
</dbReference>
<dbReference type="FunFam" id="1.10.260.40:FF:000010">
    <property type="entry name" value="Cut-like homeobox 1a"/>
    <property type="match status" value="1"/>
</dbReference>
<evidence type="ECO:0000259" key="16">
    <source>
        <dbReference type="PROSITE" id="PS50071"/>
    </source>
</evidence>
<feature type="region of interest" description="Disordered" evidence="15">
    <location>
        <begin position="254"/>
        <end position="312"/>
    </location>
</feature>
<feature type="compositionally biased region" description="Polar residues" evidence="15">
    <location>
        <begin position="467"/>
        <end position="477"/>
    </location>
</feature>
<feature type="compositionally biased region" description="Basic and acidic residues" evidence="15">
    <location>
        <begin position="1364"/>
        <end position="1390"/>
    </location>
</feature>
<evidence type="ECO:0000256" key="10">
    <source>
        <dbReference type="ARBA" id="ARBA00023242"/>
    </source>
</evidence>
<dbReference type="CDD" id="cd00086">
    <property type="entry name" value="homeodomain"/>
    <property type="match status" value="1"/>
</dbReference>
<evidence type="ECO:0000256" key="3">
    <source>
        <dbReference type="ARBA" id="ARBA00022553"/>
    </source>
</evidence>
<feature type="domain" description="Homeobox" evidence="16">
    <location>
        <begin position="1048"/>
        <end position="1108"/>
    </location>
</feature>
<evidence type="ECO:0000256" key="2">
    <source>
        <dbReference type="ARBA" id="ARBA00008190"/>
    </source>
</evidence>
<keyword evidence="5 13" id="KW-0805">Transcription regulation</keyword>
<dbReference type="GO" id="GO:0005634">
    <property type="term" value="C:nucleus"/>
    <property type="evidence" value="ECO:0007669"/>
    <property type="project" value="UniProtKB-SubCell"/>
</dbReference>
<comment type="caution">
    <text evidence="18">The sequence shown here is derived from an EMBL/GenBank/DDBJ whole genome shotgun (WGS) entry which is preliminary data.</text>
</comment>
<dbReference type="Pfam" id="PF02376">
    <property type="entry name" value="CUT"/>
    <property type="match status" value="3"/>
</dbReference>
<dbReference type="EMBL" id="CAJVCH010199265">
    <property type="protein sequence ID" value="CAG7730728.1"/>
    <property type="molecule type" value="Genomic_DNA"/>
</dbReference>
<feature type="DNA-binding region" description="Homeobox" evidence="11">
    <location>
        <begin position="1050"/>
        <end position="1109"/>
    </location>
</feature>
<dbReference type="Pfam" id="PF00046">
    <property type="entry name" value="Homeodomain"/>
    <property type="match status" value="1"/>
</dbReference>
<feature type="compositionally biased region" description="Polar residues" evidence="15">
    <location>
        <begin position="291"/>
        <end position="310"/>
    </location>
</feature>
<dbReference type="FunFam" id="1.10.260.40:FF:000027">
    <property type="entry name" value="Homeobox protein cut-like"/>
    <property type="match status" value="1"/>
</dbReference>
<proteinExistence type="inferred from homology"/>
<evidence type="ECO:0000256" key="1">
    <source>
        <dbReference type="ARBA" id="ARBA00004123"/>
    </source>
</evidence>
<feature type="domain" description="CUT" evidence="17">
    <location>
        <begin position="912"/>
        <end position="999"/>
    </location>
</feature>
<dbReference type="InterPro" id="IPR001356">
    <property type="entry name" value="HD"/>
</dbReference>
<keyword evidence="8 11" id="KW-0371">Homeobox</keyword>
<evidence type="ECO:0000313" key="19">
    <source>
        <dbReference type="Proteomes" id="UP000708208"/>
    </source>
</evidence>
<feature type="compositionally biased region" description="Low complexity" evidence="15">
    <location>
        <begin position="254"/>
        <end position="264"/>
    </location>
</feature>
<evidence type="ECO:0000256" key="5">
    <source>
        <dbReference type="ARBA" id="ARBA00023015"/>
    </source>
</evidence>
<reference evidence="18" key="1">
    <citation type="submission" date="2021-06" db="EMBL/GenBank/DDBJ databases">
        <authorList>
            <person name="Hodson N. C."/>
            <person name="Mongue J. A."/>
            <person name="Jaron S. K."/>
        </authorList>
    </citation>
    <scope>NUCLEOTIDE SEQUENCE</scope>
</reference>
<feature type="compositionally biased region" description="Low complexity" evidence="15">
    <location>
        <begin position="1040"/>
        <end position="1049"/>
    </location>
</feature>
<evidence type="ECO:0000259" key="17">
    <source>
        <dbReference type="PROSITE" id="PS51042"/>
    </source>
</evidence>
<evidence type="ECO:0000256" key="9">
    <source>
        <dbReference type="ARBA" id="ARBA00023163"/>
    </source>
</evidence>
<feature type="domain" description="CUT" evidence="17">
    <location>
        <begin position="340"/>
        <end position="427"/>
    </location>
</feature>
<evidence type="ECO:0000256" key="15">
    <source>
        <dbReference type="SAM" id="MobiDB-lite"/>
    </source>
</evidence>
<keyword evidence="3" id="KW-0597">Phosphoprotein</keyword>
<evidence type="ECO:0000256" key="13">
    <source>
        <dbReference type="RuleBase" id="RU361129"/>
    </source>
</evidence>
<feature type="compositionally biased region" description="Low complexity" evidence="15">
    <location>
        <begin position="883"/>
        <end position="894"/>
    </location>
</feature>
<keyword evidence="7 11" id="KW-0238">DNA-binding</keyword>
<feature type="compositionally biased region" description="Polar residues" evidence="15">
    <location>
        <begin position="484"/>
        <end position="501"/>
    </location>
</feature>
<keyword evidence="9 13" id="KW-0804">Transcription</keyword>
<keyword evidence="19" id="KW-1185">Reference proteome</keyword>
<accession>A0A8J2NY33</accession>
<dbReference type="OrthoDB" id="10257567at2759"/>
<comment type="subcellular location">
    <subcellularLocation>
        <location evidence="1 11 12">Nucleus</location>
    </subcellularLocation>
</comment>
<evidence type="ECO:0000313" key="18">
    <source>
        <dbReference type="EMBL" id="CAG7730728.1"/>
    </source>
</evidence>
<evidence type="ECO:0000256" key="7">
    <source>
        <dbReference type="ARBA" id="ARBA00023125"/>
    </source>
</evidence>
<dbReference type="SMART" id="SM01109">
    <property type="entry name" value="CUT"/>
    <property type="match status" value="3"/>
</dbReference>
<dbReference type="GO" id="GO:0000981">
    <property type="term" value="F:DNA-binding transcription factor activity, RNA polymerase II-specific"/>
    <property type="evidence" value="ECO:0007669"/>
    <property type="project" value="InterPro"/>
</dbReference>
<dbReference type="PANTHER" id="PTHR14043:SF2">
    <property type="entry name" value="HOMEOBOX PROTEIN CUT"/>
    <property type="match status" value="1"/>
</dbReference>
<feature type="coiled-coil region" evidence="14">
    <location>
        <begin position="113"/>
        <end position="165"/>
    </location>
</feature>
<feature type="compositionally biased region" description="Acidic residues" evidence="15">
    <location>
        <begin position="1186"/>
        <end position="1196"/>
    </location>
</feature>
<dbReference type="PROSITE" id="PS00027">
    <property type="entry name" value="HOMEOBOX_1"/>
    <property type="match status" value="1"/>
</dbReference>
<evidence type="ECO:0000256" key="14">
    <source>
        <dbReference type="SAM" id="Coils"/>
    </source>
</evidence>
<feature type="region of interest" description="Disordered" evidence="15">
    <location>
        <begin position="1186"/>
        <end position="1390"/>
    </location>
</feature>
<evidence type="ECO:0000256" key="6">
    <source>
        <dbReference type="ARBA" id="ARBA00023054"/>
    </source>
</evidence>
<dbReference type="FunFam" id="1.10.10.60:FF:000298">
    <property type="entry name" value="Homeobox protein cut-like"/>
    <property type="match status" value="1"/>
</dbReference>
<sequence>MYGHKNRTLDYCLMPMEALSPSIAASPPPPPALTSSPNPPPVDWILKKERIFLLAQFWQQRATLAEKEVTSLKEQLANHGGGSTSGAAMAPPPPDREDPVISTSQQKNHDFELAAKDKEIASLMEDVQRLQTSLNQIRESSATQIRLLEEQLDQKQEVISRLESRLDSQRDYEDMKRELVILKGSGGSNSHPILETSVNGVDAKDVKDKRPSSPMNALNPRFLLGPAALPVEAFGSLLGEEIVATWRRSLERSLLSSSPPLQLQTSNAPSQLGNESSSPPPQQSSPNESSMQDSNMQLESSLANGSSSMTGERLPYRFEDSLIPKSDPMEGRLQEMLRYNMDKFGSQCLDTLQIARRVRELLSIHNIGQRLFAKYVLGLSQGTVSELLSKPKPWDKLTEKGRDSYRKMHAWSADDASVLLLKSLIPKKGKEGTPGLSSSFRCEDSGAEDRIAHILSEANQALHRNQHSGNLGVNNQDFGDDNAGSKSPASNNNGSTYNGQCPPSPSSSSSRDRRLRKYENDDISQEQVARIYQEELAKLVGIRLPQGADPDPRIPREHFQSLLFPHLFGSSLLEREDIRMALDAYHRELAKLAATSSSSPSPFPPPMFHPGVPLPNGIGGAQDLSMPKRLSPADTKESEDKFDKEESSDVMRHVGSAFSLVRPKGESNSGAASPLNSILPPTATGVDDSTNASPLQRMASITNSLISQPTAPSVSSPSQRPLKAVLPPITQQQFDQYNNLNTEDIVRKVKEQLSQYSISQRLFGESVLGLSQGSVSDLLARPKPWHMLTQKGREPFIRMKMFLEDENAVHKLVASQYKIAPEKLMRTGGYAGNPSPATASKAPAKVAELPKSLETSPLPPPPPPIPPPAQSNLSLPHDLIKKSSSSQGSTTPSPVMLNRPMSSGLPQQPSVYEMAALTQDLDTQLITTKIKEALLANNIGQKIFGEVVLGLSQGSVSELLSKPKPWHMLSIKGREPFIRMQLWLADPLNVERLQHLKNERREANKRKRGLPHSASPLEAYTSGAQGSSDASNDSPNESFSPGSSAAAPPNKKQRVLFSDEQKEALRLAFALDPYPNVSAIEFLARELGLSSRTITNWFHNHRMRLKQQTSSPLVQDTSLSSQPFDPVQFRLLLHQRLMELHKDKYPVLPFMNQQSSNSSAMEEGLDLTVSNTASRIHSDNDDDYFEEVEEEEEDMEGSIASDDSGASEGSKTQRRKRKSPPKTISSHHSGLGPQSRSVGACNLGSSRRKPVAPQWFNPSWHDDSDDEPEDLINGVCVLQTPPGYRKGGGAGPGGVGGSGERGISLSGKDTLRVEPSSPLELQGKGHFKTEPDDDDGSAQLKSDDETPEDLQNDKDSDDNNDPCIKSEPKLKVEIDTGDHDDYKSDTDDTD</sequence>
<feature type="region of interest" description="Disordered" evidence="15">
    <location>
        <begin position="74"/>
        <end position="104"/>
    </location>
</feature>
<dbReference type="PROSITE" id="PS51042">
    <property type="entry name" value="CUT"/>
    <property type="match status" value="3"/>
</dbReference>
<evidence type="ECO:0000256" key="11">
    <source>
        <dbReference type="PROSITE-ProRule" id="PRU00108"/>
    </source>
</evidence>